<reference evidence="1 3" key="1">
    <citation type="submission" date="2019-07" db="EMBL/GenBank/DDBJ databases">
        <title>Whole genome shotgun sequence of Frigoribacterium faeni NBRC 103066.</title>
        <authorList>
            <person name="Hosoyama A."/>
            <person name="Uohara A."/>
            <person name="Ohji S."/>
            <person name="Ichikawa N."/>
        </authorList>
    </citation>
    <scope>NUCLEOTIDE SEQUENCE [LARGE SCALE GENOMIC DNA]</scope>
    <source>
        <strain evidence="1 3">NBRC 103066</strain>
    </source>
</reference>
<accession>A0A7W3JGT5</accession>
<dbReference type="EMBL" id="JACGWW010000001">
    <property type="protein sequence ID" value="MBA8812528.1"/>
    <property type="molecule type" value="Genomic_DNA"/>
</dbReference>
<evidence type="ECO:0000313" key="1">
    <source>
        <dbReference type="EMBL" id="GEK81755.1"/>
    </source>
</evidence>
<reference evidence="2 4" key="2">
    <citation type="submission" date="2020-07" db="EMBL/GenBank/DDBJ databases">
        <title>Sequencing the genomes of 1000 actinobacteria strains.</title>
        <authorList>
            <person name="Klenk H.-P."/>
        </authorList>
    </citation>
    <scope>NUCLEOTIDE SEQUENCE [LARGE SCALE GENOMIC DNA]</scope>
    <source>
        <strain evidence="2 4">DSM 10309</strain>
    </source>
</reference>
<dbReference type="Proteomes" id="UP000321154">
    <property type="component" value="Unassembled WGS sequence"/>
</dbReference>
<evidence type="ECO:0008006" key="5">
    <source>
        <dbReference type="Google" id="ProtNLM"/>
    </source>
</evidence>
<organism evidence="2 4">
    <name type="scientific">Frigoribacterium faeni</name>
    <dbReference type="NCBI Taxonomy" id="145483"/>
    <lineage>
        <taxon>Bacteria</taxon>
        <taxon>Bacillati</taxon>
        <taxon>Actinomycetota</taxon>
        <taxon>Actinomycetes</taxon>
        <taxon>Micrococcales</taxon>
        <taxon>Microbacteriaceae</taxon>
        <taxon>Frigoribacterium</taxon>
    </lineage>
</organism>
<evidence type="ECO:0000313" key="4">
    <source>
        <dbReference type="Proteomes" id="UP000522688"/>
    </source>
</evidence>
<keyword evidence="3" id="KW-1185">Reference proteome</keyword>
<comment type="caution">
    <text evidence="2">The sequence shown here is derived from an EMBL/GenBank/DDBJ whole genome shotgun (WGS) entry which is preliminary data.</text>
</comment>
<dbReference type="EMBL" id="BJUV01000001">
    <property type="protein sequence ID" value="GEK81755.1"/>
    <property type="molecule type" value="Genomic_DNA"/>
</dbReference>
<proteinExistence type="predicted"/>
<evidence type="ECO:0000313" key="2">
    <source>
        <dbReference type="EMBL" id="MBA8812528.1"/>
    </source>
</evidence>
<sequence length="118" mass="13007">MTGVVVDSPLSRLGCSFATLVGLTIGVPLSTGRVRVVGDLIVCRGLPRWAFKRGGTCIGRVYLTRDNDGPRVLRHEAVHVTQWRKYGMLMPLLYFLAGSDPLTNRFEIEAGLEEGGYR</sequence>
<dbReference type="AlphaFoldDB" id="A0A7W3JGT5"/>
<dbReference type="Proteomes" id="UP000522688">
    <property type="component" value="Unassembled WGS sequence"/>
</dbReference>
<protein>
    <recommendedName>
        <fullName evidence="5">Fe-S oxidoreductase</fullName>
    </recommendedName>
</protein>
<name>A0A7W3JGT5_9MICO</name>
<dbReference type="RefSeq" id="WP_244289620.1">
    <property type="nucleotide sequence ID" value="NZ_BAAAHR010000002.1"/>
</dbReference>
<evidence type="ECO:0000313" key="3">
    <source>
        <dbReference type="Proteomes" id="UP000321154"/>
    </source>
</evidence>
<gene>
    <name evidence="2" type="ORF">FB463_000752</name>
    <name evidence="1" type="ORF">FFA01_00640</name>
</gene>